<comment type="similarity">
    <text evidence="2 7">Belongs to the PRP38 family.</text>
</comment>
<evidence type="ECO:0000256" key="6">
    <source>
        <dbReference type="ARBA" id="ARBA00023242"/>
    </source>
</evidence>
<gene>
    <name evidence="9" type="ORF">POM88_019271</name>
</gene>
<evidence type="ECO:0000313" key="9">
    <source>
        <dbReference type="EMBL" id="KAK1391093.1"/>
    </source>
</evidence>
<evidence type="ECO:0000313" key="10">
    <source>
        <dbReference type="Proteomes" id="UP001237642"/>
    </source>
</evidence>
<sequence>MNITAKQTFGLLDHPESPYIRAGGFLYLRYAAVWGWFEPYIKDEYEFSPGSNDRMATMGVYYYLIASFHASLSLVPTRGSDDTARRPPSVKASLSVSFGQRAPHLASTRDSSPVRYTNLPPYDRNYNDVALVSPYRPCSRCQELADREYGDQDEDRVRDIDGARGRECLRTTLSLCSDVISIFV</sequence>
<dbReference type="AlphaFoldDB" id="A0AAD8IU42"/>
<comment type="function">
    <text evidence="7">Required for pre-mRNA splicing.</text>
</comment>
<dbReference type="InterPro" id="IPR005037">
    <property type="entry name" value="PRP38"/>
</dbReference>
<name>A0AAD8IU42_9APIA</name>
<dbReference type="Proteomes" id="UP001237642">
    <property type="component" value="Unassembled WGS sequence"/>
</dbReference>
<comment type="subcellular location">
    <subcellularLocation>
        <location evidence="1 7">Nucleus</location>
    </subcellularLocation>
</comment>
<evidence type="ECO:0000256" key="5">
    <source>
        <dbReference type="ARBA" id="ARBA00023187"/>
    </source>
</evidence>
<dbReference type="Pfam" id="PF12871">
    <property type="entry name" value="PRP38_assoc"/>
    <property type="match status" value="1"/>
</dbReference>
<reference evidence="9" key="1">
    <citation type="submission" date="2023-02" db="EMBL/GenBank/DDBJ databases">
        <title>Genome of toxic invasive species Heracleum sosnowskyi carries increased number of genes despite the absence of recent whole-genome duplications.</title>
        <authorList>
            <person name="Schelkunov M."/>
            <person name="Shtratnikova V."/>
            <person name="Makarenko M."/>
            <person name="Klepikova A."/>
            <person name="Omelchenko D."/>
            <person name="Novikova G."/>
            <person name="Obukhova E."/>
            <person name="Bogdanov V."/>
            <person name="Penin A."/>
            <person name="Logacheva M."/>
        </authorList>
    </citation>
    <scope>NUCLEOTIDE SEQUENCE</scope>
    <source>
        <strain evidence="9">Hsosn_3</strain>
        <tissue evidence="9">Leaf</tissue>
    </source>
</reference>
<dbReference type="Pfam" id="PF03371">
    <property type="entry name" value="PRP38"/>
    <property type="match status" value="1"/>
</dbReference>
<organism evidence="9 10">
    <name type="scientific">Heracleum sosnowskyi</name>
    <dbReference type="NCBI Taxonomy" id="360622"/>
    <lineage>
        <taxon>Eukaryota</taxon>
        <taxon>Viridiplantae</taxon>
        <taxon>Streptophyta</taxon>
        <taxon>Embryophyta</taxon>
        <taxon>Tracheophyta</taxon>
        <taxon>Spermatophyta</taxon>
        <taxon>Magnoliopsida</taxon>
        <taxon>eudicotyledons</taxon>
        <taxon>Gunneridae</taxon>
        <taxon>Pentapetalae</taxon>
        <taxon>asterids</taxon>
        <taxon>campanulids</taxon>
        <taxon>Apiales</taxon>
        <taxon>Apiaceae</taxon>
        <taxon>Apioideae</taxon>
        <taxon>apioid superclade</taxon>
        <taxon>Tordylieae</taxon>
        <taxon>Tordyliinae</taxon>
        <taxon>Heracleum</taxon>
    </lineage>
</organism>
<dbReference type="InterPro" id="IPR024767">
    <property type="entry name" value="PRP38_C"/>
</dbReference>
<evidence type="ECO:0000256" key="1">
    <source>
        <dbReference type="ARBA" id="ARBA00004123"/>
    </source>
</evidence>
<evidence type="ECO:0000256" key="2">
    <source>
        <dbReference type="ARBA" id="ARBA00006164"/>
    </source>
</evidence>
<proteinExistence type="inferred from homology"/>
<keyword evidence="4 7" id="KW-0747">Spliceosome</keyword>
<accession>A0AAD8IU42</accession>
<dbReference type="EMBL" id="JAUIZM010000004">
    <property type="protein sequence ID" value="KAK1391093.1"/>
    <property type="molecule type" value="Genomic_DNA"/>
</dbReference>
<reference evidence="9" key="2">
    <citation type="submission" date="2023-05" db="EMBL/GenBank/DDBJ databases">
        <authorList>
            <person name="Schelkunov M.I."/>
        </authorList>
    </citation>
    <scope>NUCLEOTIDE SEQUENCE</scope>
    <source>
        <strain evidence="9">Hsosn_3</strain>
        <tissue evidence="9">Leaf</tissue>
    </source>
</reference>
<keyword evidence="10" id="KW-1185">Reference proteome</keyword>
<keyword evidence="3 7" id="KW-0507">mRNA processing</keyword>
<evidence type="ECO:0000256" key="3">
    <source>
        <dbReference type="ARBA" id="ARBA00022664"/>
    </source>
</evidence>
<protein>
    <recommendedName>
        <fullName evidence="7">Pre-mRNA-splicing factor 38</fullName>
    </recommendedName>
</protein>
<keyword evidence="5 7" id="KW-0508">mRNA splicing</keyword>
<evidence type="ECO:0000256" key="4">
    <source>
        <dbReference type="ARBA" id="ARBA00022728"/>
    </source>
</evidence>
<dbReference type="GO" id="GO:0000398">
    <property type="term" value="P:mRNA splicing, via spliceosome"/>
    <property type="evidence" value="ECO:0007669"/>
    <property type="project" value="UniProtKB-UniRule"/>
</dbReference>
<dbReference type="GO" id="GO:0005681">
    <property type="term" value="C:spliceosomal complex"/>
    <property type="evidence" value="ECO:0007669"/>
    <property type="project" value="UniProtKB-KW"/>
</dbReference>
<evidence type="ECO:0000259" key="8">
    <source>
        <dbReference type="Pfam" id="PF12871"/>
    </source>
</evidence>
<evidence type="ECO:0000256" key="7">
    <source>
        <dbReference type="RuleBase" id="RU367025"/>
    </source>
</evidence>
<feature type="domain" description="Pre-mRNA-splicing factor 38 C-terminal" evidence="8">
    <location>
        <begin position="76"/>
        <end position="162"/>
    </location>
</feature>
<comment type="caution">
    <text evidence="9">The sequence shown here is derived from an EMBL/GenBank/DDBJ whole genome shotgun (WGS) entry which is preliminary data.</text>
</comment>
<dbReference type="PANTHER" id="PTHR23142">
    <property type="entry name" value="PRE-MRNA-SPLICING FACTOR 38A-RELATED"/>
    <property type="match status" value="1"/>
</dbReference>
<keyword evidence="6 7" id="KW-0539">Nucleus</keyword>